<feature type="compositionally biased region" description="Low complexity" evidence="1">
    <location>
        <begin position="142"/>
        <end position="154"/>
    </location>
</feature>
<evidence type="ECO:0000259" key="2">
    <source>
        <dbReference type="PROSITE" id="PS50020"/>
    </source>
</evidence>
<feature type="domain" description="WW" evidence="2">
    <location>
        <begin position="14"/>
        <end position="48"/>
    </location>
</feature>
<dbReference type="CDD" id="cd00201">
    <property type="entry name" value="WW"/>
    <property type="match status" value="1"/>
</dbReference>
<feature type="compositionally biased region" description="Low complexity" evidence="1">
    <location>
        <begin position="126"/>
        <end position="135"/>
    </location>
</feature>
<feature type="compositionally biased region" description="Polar residues" evidence="1">
    <location>
        <begin position="81"/>
        <end position="97"/>
    </location>
</feature>
<evidence type="ECO:0000313" key="4">
    <source>
        <dbReference type="Proteomes" id="UP000806378"/>
    </source>
</evidence>
<keyword evidence="4" id="KW-1185">Reference proteome</keyword>
<dbReference type="PROSITE" id="PS50020">
    <property type="entry name" value="WW_DOMAIN_2"/>
    <property type="match status" value="1"/>
</dbReference>
<dbReference type="Gramene" id="rna-gnl|WGS:JABURB|Cocit.L0760.1">
    <property type="protein sequence ID" value="cds-KAF7845755.1"/>
    <property type="gene ID" value="gene-BT93_L0760"/>
</dbReference>
<evidence type="ECO:0000256" key="1">
    <source>
        <dbReference type="SAM" id="MobiDB-lite"/>
    </source>
</evidence>
<accession>A0A8T0CIU9</accession>
<feature type="non-terminal residue" evidence="3">
    <location>
        <position position="210"/>
    </location>
</feature>
<evidence type="ECO:0000313" key="3">
    <source>
        <dbReference type="EMBL" id="KAF7845755.1"/>
    </source>
</evidence>
<gene>
    <name evidence="3" type="ORF">BT93_L0760</name>
</gene>
<dbReference type="OrthoDB" id="2530521at2759"/>
<name>A0A8T0CIU9_CORYI</name>
<dbReference type="SUPFAM" id="SSF51045">
    <property type="entry name" value="WW domain"/>
    <property type="match status" value="1"/>
</dbReference>
<dbReference type="PROSITE" id="PS01159">
    <property type="entry name" value="WW_DOMAIN_1"/>
    <property type="match status" value="1"/>
</dbReference>
<feature type="region of interest" description="Disordered" evidence="1">
    <location>
        <begin position="37"/>
        <end position="210"/>
    </location>
</feature>
<dbReference type="SMART" id="SM00456">
    <property type="entry name" value="WW"/>
    <property type="match status" value="1"/>
</dbReference>
<dbReference type="AlphaFoldDB" id="A0A8T0CIU9"/>
<protein>
    <recommendedName>
        <fullName evidence="2">WW domain-containing protein</fullName>
    </recommendedName>
</protein>
<proteinExistence type="predicted"/>
<organism evidence="3 4">
    <name type="scientific">Corymbia citriodora subsp. variegata</name>
    <dbReference type="NCBI Taxonomy" id="360336"/>
    <lineage>
        <taxon>Eukaryota</taxon>
        <taxon>Viridiplantae</taxon>
        <taxon>Streptophyta</taxon>
        <taxon>Embryophyta</taxon>
        <taxon>Tracheophyta</taxon>
        <taxon>Spermatophyta</taxon>
        <taxon>Magnoliopsida</taxon>
        <taxon>eudicotyledons</taxon>
        <taxon>Gunneridae</taxon>
        <taxon>Pentapetalae</taxon>
        <taxon>rosids</taxon>
        <taxon>malvids</taxon>
        <taxon>Myrtales</taxon>
        <taxon>Myrtaceae</taxon>
        <taxon>Myrtoideae</taxon>
        <taxon>Eucalypteae</taxon>
        <taxon>Corymbia</taxon>
    </lineage>
</organism>
<feature type="compositionally biased region" description="Polar residues" evidence="1">
    <location>
        <begin position="155"/>
        <end position="183"/>
    </location>
</feature>
<feature type="compositionally biased region" description="Basic and acidic residues" evidence="1">
    <location>
        <begin position="102"/>
        <end position="113"/>
    </location>
</feature>
<reference evidence="3" key="1">
    <citation type="submission" date="2020-05" db="EMBL/GenBank/DDBJ databases">
        <title>WGS assembly of Corymbia citriodora subspecies variegata.</title>
        <authorList>
            <person name="Barry K."/>
            <person name="Hundley H."/>
            <person name="Shu S."/>
            <person name="Jenkins J."/>
            <person name="Grimwood J."/>
            <person name="Baten A."/>
        </authorList>
    </citation>
    <scope>NUCLEOTIDE SEQUENCE</scope>
    <source>
        <strain evidence="3">CV2-018</strain>
    </source>
</reference>
<feature type="compositionally biased region" description="Low complexity" evidence="1">
    <location>
        <begin position="197"/>
        <end position="210"/>
    </location>
</feature>
<dbReference type="Pfam" id="PF00397">
    <property type="entry name" value="WW"/>
    <property type="match status" value="1"/>
</dbReference>
<dbReference type="InterPro" id="IPR036020">
    <property type="entry name" value="WW_dom_sf"/>
</dbReference>
<dbReference type="Gene3D" id="2.20.70.10">
    <property type="match status" value="1"/>
</dbReference>
<sequence length="210" mass="22134">MSDFAPPPSGPPPPKVPEGWKALWNDQYKEWYYVNTHTKKSQWDRPTEPVYSAPEDGAPAGPPPSYNNSGSQNVGPEKSGLGTNNPYSGPRGGSQNISDDEAYARKLQEEENARAQGGTGAGNGNRGAADGYYGAQSGGMQYGQNTYGQGTYGQSNYGQSASPAPQYMGQGSSSYAQPAQTASKGGFLSKIMGKASGPQQQQPAYQQGGY</sequence>
<comment type="caution">
    <text evidence="3">The sequence shown here is derived from an EMBL/GenBank/DDBJ whole genome shotgun (WGS) entry which is preliminary data.</text>
</comment>
<dbReference type="InterPro" id="IPR001202">
    <property type="entry name" value="WW_dom"/>
</dbReference>
<dbReference type="EMBL" id="MU101031">
    <property type="protein sequence ID" value="KAF7845755.1"/>
    <property type="molecule type" value="Genomic_DNA"/>
</dbReference>
<dbReference type="Proteomes" id="UP000806378">
    <property type="component" value="Unassembled WGS sequence"/>
</dbReference>